<comment type="caution">
    <text evidence="7">The sequence shown here is derived from an EMBL/GenBank/DDBJ whole genome shotgun (WGS) entry which is preliminary data.</text>
</comment>
<feature type="transmembrane region" description="Helical" evidence="5">
    <location>
        <begin position="64"/>
        <end position="80"/>
    </location>
</feature>
<feature type="transmembrane region" description="Helical" evidence="5">
    <location>
        <begin position="303"/>
        <end position="326"/>
    </location>
</feature>
<dbReference type="InterPro" id="IPR011547">
    <property type="entry name" value="SLC26A/SulP_dom"/>
</dbReference>
<evidence type="ECO:0000313" key="8">
    <source>
        <dbReference type="Proteomes" id="UP001596337"/>
    </source>
</evidence>
<dbReference type="CDD" id="cd07042">
    <property type="entry name" value="STAS_SulP_like_sulfate_transporter"/>
    <property type="match status" value="1"/>
</dbReference>
<evidence type="ECO:0000256" key="2">
    <source>
        <dbReference type="ARBA" id="ARBA00022692"/>
    </source>
</evidence>
<evidence type="ECO:0000259" key="6">
    <source>
        <dbReference type="PROSITE" id="PS50801"/>
    </source>
</evidence>
<dbReference type="Proteomes" id="UP001596337">
    <property type="component" value="Unassembled WGS sequence"/>
</dbReference>
<reference evidence="8" key="1">
    <citation type="journal article" date="2019" name="Int. J. Syst. Evol. Microbiol.">
        <title>The Global Catalogue of Microorganisms (GCM) 10K type strain sequencing project: providing services to taxonomists for standard genome sequencing and annotation.</title>
        <authorList>
            <consortium name="The Broad Institute Genomics Platform"/>
            <consortium name="The Broad Institute Genome Sequencing Center for Infectious Disease"/>
            <person name="Wu L."/>
            <person name="Ma J."/>
        </authorList>
    </citation>
    <scope>NUCLEOTIDE SEQUENCE [LARGE SCALE GENOMIC DNA]</scope>
    <source>
        <strain evidence="8">KCTC 32255</strain>
    </source>
</reference>
<feature type="domain" description="STAS" evidence="6">
    <location>
        <begin position="452"/>
        <end position="567"/>
    </location>
</feature>
<feature type="transmembrane region" description="Helical" evidence="5">
    <location>
        <begin position="113"/>
        <end position="134"/>
    </location>
</feature>
<evidence type="ECO:0000256" key="4">
    <source>
        <dbReference type="ARBA" id="ARBA00023136"/>
    </source>
</evidence>
<dbReference type="RefSeq" id="WP_345404851.1">
    <property type="nucleotide sequence ID" value="NZ_BAABLA010000119.1"/>
</dbReference>
<dbReference type="Pfam" id="PF00916">
    <property type="entry name" value="Sulfate_transp"/>
    <property type="match status" value="1"/>
</dbReference>
<dbReference type="InterPro" id="IPR001902">
    <property type="entry name" value="SLC26A/SulP_fam"/>
</dbReference>
<feature type="transmembrane region" description="Helical" evidence="5">
    <location>
        <begin position="367"/>
        <end position="389"/>
    </location>
</feature>
<feature type="transmembrane region" description="Helical" evidence="5">
    <location>
        <begin position="217"/>
        <end position="236"/>
    </location>
</feature>
<proteinExistence type="predicted"/>
<dbReference type="PROSITE" id="PS50801">
    <property type="entry name" value="STAS"/>
    <property type="match status" value="1"/>
</dbReference>
<keyword evidence="2 5" id="KW-0812">Transmembrane</keyword>
<accession>A0ABW2C7Y3</accession>
<evidence type="ECO:0000256" key="3">
    <source>
        <dbReference type="ARBA" id="ARBA00022989"/>
    </source>
</evidence>
<keyword evidence="8" id="KW-1185">Reference proteome</keyword>
<dbReference type="Gene3D" id="3.30.750.24">
    <property type="entry name" value="STAS domain"/>
    <property type="match status" value="1"/>
</dbReference>
<dbReference type="InterPro" id="IPR036513">
    <property type="entry name" value="STAS_dom_sf"/>
</dbReference>
<feature type="transmembrane region" description="Helical" evidence="5">
    <location>
        <begin position="266"/>
        <end position="291"/>
    </location>
</feature>
<feature type="transmembrane region" description="Helical" evidence="5">
    <location>
        <begin position="192"/>
        <end position="210"/>
    </location>
</feature>
<gene>
    <name evidence="7" type="ORF">ACFQGD_26155</name>
</gene>
<feature type="transmembrane region" description="Helical" evidence="5">
    <location>
        <begin position="38"/>
        <end position="58"/>
    </location>
</feature>
<feature type="transmembrane region" description="Helical" evidence="5">
    <location>
        <begin position="401"/>
        <end position="428"/>
    </location>
</feature>
<protein>
    <submittedName>
        <fullName evidence="7">SulP family inorganic anion transporter</fullName>
    </submittedName>
</protein>
<evidence type="ECO:0000256" key="5">
    <source>
        <dbReference type="SAM" id="Phobius"/>
    </source>
</evidence>
<feature type="transmembrane region" description="Helical" evidence="5">
    <location>
        <begin position="87"/>
        <end position="107"/>
    </location>
</feature>
<dbReference type="SUPFAM" id="SSF52091">
    <property type="entry name" value="SpoIIaa-like"/>
    <property type="match status" value="1"/>
</dbReference>
<dbReference type="InterPro" id="IPR002645">
    <property type="entry name" value="STAS_dom"/>
</dbReference>
<dbReference type="PANTHER" id="PTHR11814">
    <property type="entry name" value="SULFATE TRANSPORTER"/>
    <property type="match status" value="1"/>
</dbReference>
<feature type="transmembrane region" description="Helical" evidence="5">
    <location>
        <begin position="146"/>
        <end position="164"/>
    </location>
</feature>
<evidence type="ECO:0000313" key="7">
    <source>
        <dbReference type="EMBL" id="MFC6870620.1"/>
    </source>
</evidence>
<organism evidence="7 8">
    <name type="scientific">Haloechinothrix salitolerans</name>
    <dbReference type="NCBI Taxonomy" id="926830"/>
    <lineage>
        <taxon>Bacteria</taxon>
        <taxon>Bacillati</taxon>
        <taxon>Actinomycetota</taxon>
        <taxon>Actinomycetes</taxon>
        <taxon>Pseudonocardiales</taxon>
        <taxon>Pseudonocardiaceae</taxon>
        <taxon>Haloechinothrix</taxon>
    </lineage>
</organism>
<keyword evidence="3 5" id="KW-1133">Transmembrane helix</keyword>
<dbReference type="NCBIfam" id="TIGR00815">
    <property type="entry name" value="sulP"/>
    <property type="match status" value="1"/>
</dbReference>
<dbReference type="EMBL" id="JBHSXX010000001">
    <property type="protein sequence ID" value="MFC6870620.1"/>
    <property type="molecule type" value="Genomic_DNA"/>
</dbReference>
<comment type="subcellular location">
    <subcellularLocation>
        <location evidence="1">Membrane</location>
        <topology evidence="1">Multi-pass membrane protein</topology>
    </subcellularLocation>
</comment>
<dbReference type="Pfam" id="PF01740">
    <property type="entry name" value="STAS"/>
    <property type="match status" value="1"/>
</dbReference>
<keyword evidence="4 5" id="KW-0472">Membrane</keyword>
<name>A0ABW2C7Y3_9PSEU</name>
<sequence length="590" mass="61190">MTSHNELYPQQRRTGVARFVPLLGWLPDYNRGVFRQDLIAGLTVAVMLVPQSMAYAALAGMPPVTGLYASIVPLVVYALLGTSGTAAVGPVALTALLTGAALAPLANGDPGRYVALAGLLALLVGAIQVTMGVLRLGAVVNFMSHSVLAGFTSAAAIIIAASQVKDLLGLDADREDGFPRIVAGIWDTVHTVHGLTVVVSVVSILGLVLLKRFVPKVPGSLLVVTGVTVASALLGFGGRGVEILTEIPGGLPVPSLPSVTGADVTALLPTAFAIALVAYMESIAVAKALAAKSRRSINPDTELVAMGSANVSAGVFGAFPVAGGFARSAVNFAAGARTPVATVITAMVVAVTAIAFTPAFYHLPKAVLGAIIVVAVLGLVDAKSAVAAWRARYVDGITFTLTFVATLAFGPEPGLAAGVVFSLGAFLWRSSRPHQAELGQIPGTTTFRNVARYDGLITDPRIAVIRVDAPFYFANAHEVQDALMGLAEQRARLHTIVLDASAISDCDADGAHTLAELRERLSDRGITLRLATVRGPVRDLLSRTGLWQRLRDANHVHADVATAVAAAGGFPRLQAASAPLGRRTRHRCPP</sequence>
<feature type="transmembrane region" description="Helical" evidence="5">
    <location>
        <begin position="338"/>
        <end position="360"/>
    </location>
</feature>
<evidence type="ECO:0000256" key="1">
    <source>
        <dbReference type="ARBA" id="ARBA00004141"/>
    </source>
</evidence>